<dbReference type="PROSITE" id="PS50041">
    <property type="entry name" value="C_TYPE_LECTIN_2"/>
    <property type="match status" value="1"/>
</dbReference>
<dbReference type="Gene3D" id="3.10.100.10">
    <property type="entry name" value="Mannose-Binding Protein A, subunit A"/>
    <property type="match status" value="1"/>
</dbReference>
<dbReference type="Pfam" id="PF00059">
    <property type="entry name" value="Lectin_C"/>
    <property type="match status" value="1"/>
</dbReference>
<organism evidence="5 6">
    <name type="scientific">Acrobeloides nanus</name>
    <dbReference type="NCBI Taxonomy" id="290746"/>
    <lineage>
        <taxon>Eukaryota</taxon>
        <taxon>Metazoa</taxon>
        <taxon>Ecdysozoa</taxon>
        <taxon>Nematoda</taxon>
        <taxon>Chromadorea</taxon>
        <taxon>Rhabditida</taxon>
        <taxon>Tylenchina</taxon>
        <taxon>Cephalobomorpha</taxon>
        <taxon>Cephaloboidea</taxon>
        <taxon>Cephalobidae</taxon>
        <taxon>Acrobeloides</taxon>
    </lineage>
</organism>
<dbReference type="InterPro" id="IPR036465">
    <property type="entry name" value="vWFA_dom_sf"/>
</dbReference>
<accession>A0A914C9V0</accession>
<dbReference type="Proteomes" id="UP000887540">
    <property type="component" value="Unplaced"/>
</dbReference>
<feature type="compositionally biased region" description="Polar residues" evidence="1">
    <location>
        <begin position="241"/>
        <end position="250"/>
    </location>
</feature>
<feature type="compositionally biased region" description="Pro residues" evidence="1">
    <location>
        <begin position="229"/>
        <end position="238"/>
    </location>
</feature>
<dbReference type="InterPro" id="IPR001304">
    <property type="entry name" value="C-type_lectin-like"/>
</dbReference>
<evidence type="ECO:0000256" key="2">
    <source>
        <dbReference type="SAM" id="SignalP"/>
    </source>
</evidence>
<dbReference type="WBParaSite" id="ACRNAN_Path_648.g2425.t1">
    <property type="protein sequence ID" value="ACRNAN_Path_648.g2425.t1"/>
    <property type="gene ID" value="ACRNAN_Path_648.g2425"/>
</dbReference>
<proteinExistence type="predicted"/>
<dbReference type="AlphaFoldDB" id="A0A914C9V0"/>
<dbReference type="InterPro" id="IPR002035">
    <property type="entry name" value="VWF_A"/>
</dbReference>
<reference evidence="6" key="1">
    <citation type="submission" date="2022-11" db="UniProtKB">
        <authorList>
            <consortium name="WormBaseParasite"/>
        </authorList>
    </citation>
    <scope>IDENTIFICATION</scope>
</reference>
<dbReference type="SUPFAM" id="SSF56436">
    <property type="entry name" value="C-type lectin-like"/>
    <property type="match status" value="1"/>
</dbReference>
<evidence type="ECO:0000313" key="5">
    <source>
        <dbReference type="Proteomes" id="UP000887540"/>
    </source>
</evidence>
<keyword evidence="2" id="KW-0732">Signal</keyword>
<dbReference type="PANTHER" id="PTHR31024">
    <property type="entry name" value="C-TYPE LECTIN"/>
    <property type="match status" value="1"/>
</dbReference>
<dbReference type="InterPro" id="IPR016186">
    <property type="entry name" value="C-type_lectin-like/link_sf"/>
</dbReference>
<feature type="signal peptide" evidence="2">
    <location>
        <begin position="1"/>
        <end position="26"/>
    </location>
</feature>
<dbReference type="SMART" id="SM00327">
    <property type="entry name" value="VWA"/>
    <property type="match status" value="2"/>
</dbReference>
<dbReference type="CDD" id="cd01450">
    <property type="entry name" value="vWFA_subfamily_ECM"/>
    <property type="match status" value="1"/>
</dbReference>
<dbReference type="PRINTS" id="PR00453">
    <property type="entry name" value="VWFADOMAIN"/>
</dbReference>
<feature type="chain" id="PRO_5036872411" evidence="2">
    <location>
        <begin position="27"/>
        <end position="629"/>
    </location>
</feature>
<evidence type="ECO:0000256" key="1">
    <source>
        <dbReference type="SAM" id="MobiDB-lite"/>
    </source>
</evidence>
<evidence type="ECO:0000259" key="3">
    <source>
        <dbReference type="PROSITE" id="PS50041"/>
    </source>
</evidence>
<feature type="domain" description="VWFA" evidence="4">
    <location>
        <begin position="264"/>
        <end position="450"/>
    </location>
</feature>
<dbReference type="Pfam" id="PF00092">
    <property type="entry name" value="VWA"/>
    <property type="match status" value="2"/>
</dbReference>
<feature type="domain" description="VWFA" evidence="4">
    <location>
        <begin position="39"/>
        <end position="210"/>
    </location>
</feature>
<keyword evidence="5" id="KW-1185">Reference proteome</keyword>
<dbReference type="PANTHER" id="PTHR31024:SF3">
    <property type="entry name" value="C-TYPE LECTIN-RELATED"/>
    <property type="match status" value="1"/>
</dbReference>
<sequence length="629" mass="68737">MTVRTNLNMKLLYFLFICCTCSSGFAQTVSPACTTGTYDIVFVVDESGSVGASNFNLTINSIISFVQQLTIGPNDSHVGLLFFNTLASPIFSLTAYTDKKLLVNAIQQAATKYTGGGTNIASGMNGAINSVFATSGRKNVDRFMIVMTDGYDNSDVVSAHDSAYKNNIKIIAIGIGTSYDMNELILIAGSKQNVLTTSSFSNINNVLGVVCEIMGRSDWPDVDETEPPHTQPPPPPGTTPDYSTDLSNADGSPCNCNKPTLWLDLILLIDTSSSISFGGVGAIGASLNSLLRDTTLAQQGDFTMRVGIVLLNSKSQIIANLTTIQNNGDLADILHSLEQYHDLSDPTVDLYDALYVANKMFVRESNTPLRNARKTVIIVSSTYNNVDGNDPATIAHQMNQTNVFIISVCYNDPHGADCTGLSQISTPFMNFTSTDGTISDDTLDELDDALCYANCACGELQFSQMITYNSTTGRQTYYADCFAGFTFTSVEEDAKYACQEIGGALVAITSQTKSDTVIRAVANKSPQNYNHFHIGLHRNAKKEWVWYNYNNTQDIGLGQYQNWVPGFGVNSTGDCIYMDKYTGTNFGWMTESCTSQRLTYICQIRACDSTYLCPRQSWLQHQEVTQIKH</sequence>
<name>A0A914C9V0_9BILA</name>
<evidence type="ECO:0000313" key="6">
    <source>
        <dbReference type="WBParaSite" id="ACRNAN_Path_648.g2425.t1"/>
    </source>
</evidence>
<dbReference type="Gene3D" id="3.40.50.410">
    <property type="entry name" value="von Willebrand factor, type A domain"/>
    <property type="match status" value="2"/>
</dbReference>
<dbReference type="CDD" id="cd00037">
    <property type="entry name" value="CLECT"/>
    <property type="match status" value="1"/>
</dbReference>
<evidence type="ECO:0000259" key="4">
    <source>
        <dbReference type="PROSITE" id="PS50234"/>
    </source>
</evidence>
<dbReference type="SUPFAM" id="SSF53300">
    <property type="entry name" value="vWA-like"/>
    <property type="match status" value="2"/>
</dbReference>
<feature type="domain" description="C-type lectin" evidence="3">
    <location>
        <begin position="477"/>
        <end position="597"/>
    </location>
</feature>
<dbReference type="InterPro" id="IPR016187">
    <property type="entry name" value="CTDL_fold"/>
</dbReference>
<dbReference type="SMART" id="SM00034">
    <property type="entry name" value="CLECT"/>
    <property type="match status" value="1"/>
</dbReference>
<feature type="region of interest" description="Disordered" evidence="1">
    <location>
        <begin position="218"/>
        <end position="250"/>
    </location>
</feature>
<dbReference type="PROSITE" id="PS50234">
    <property type="entry name" value="VWFA"/>
    <property type="match status" value="2"/>
</dbReference>
<protein>
    <submittedName>
        <fullName evidence="6">Uncharacterized protein</fullName>
    </submittedName>
</protein>